<sequence length="258" mass="30020">MSIKQYYYRTAQSYLYACILAITLLTLLLMIGLFLPSRPPLGLLFIPFFLFSVVQLQGYLRYRKRAKEALFVCLDQKLDDFFTYSDYLLTFAPAPALRLLLFHPNSLLAGEIKELNQTRWRYLLPDMLDRRLKKTFGLYDSTGKLLAYFIAVNQKVEVMDEDMNVVMVYDHHQQLGTSPSDEAGVKFMRSSHSSTYTDVRVVREEKVVSRLQKGWMPTKWTKHFTINTPILSFDISSNQADKLLTLAAVISHYQYENH</sequence>
<feature type="transmembrane region" description="Helical" evidence="1">
    <location>
        <begin position="14"/>
        <end position="35"/>
    </location>
</feature>
<reference evidence="2 3" key="1">
    <citation type="submission" date="2020-07" db="EMBL/GenBank/DDBJ databases">
        <title>Fungal Genomes of the International Space Station.</title>
        <authorList>
            <person name="Seuylemezian A."/>
            <person name="Singh N.K."/>
            <person name="Wood J."/>
            <person name="Venkateswaran K."/>
        </authorList>
    </citation>
    <scope>NUCLEOTIDE SEQUENCE [LARGE SCALE GENOMIC DNA]</scope>
    <source>
        <strain evidence="2 3">PL-B2</strain>
    </source>
</reference>
<comment type="caution">
    <text evidence="2">The sequence shown here is derived from an EMBL/GenBank/DDBJ whole genome shotgun (WGS) entry which is preliminary data.</text>
</comment>
<dbReference type="EMBL" id="JACWFH010000008">
    <property type="protein sequence ID" value="MBY0096723.1"/>
    <property type="molecule type" value="Genomic_DNA"/>
</dbReference>
<name>A0ABS7K3A5_9BACI</name>
<dbReference type="Proteomes" id="UP000769780">
    <property type="component" value="Unassembled WGS sequence"/>
</dbReference>
<accession>A0ABS7K3A5</accession>
<keyword evidence="3" id="KW-1185">Reference proteome</keyword>
<keyword evidence="1" id="KW-0812">Transmembrane</keyword>
<evidence type="ECO:0000256" key="1">
    <source>
        <dbReference type="SAM" id="Phobius"/>
    </source>
</evidence>
<protein>
    <submittedName>
        <fullName evidence="2">Uncharacterized protein</fullName>
    </submittedName>
</protein>
<evidence type="ECO:0000313" key="2">
    <source>
        <dbReference type="EMBL" id="MBY0096723.1"/>
    </source>
</evidence>
<keyword evidence="1" id="KW-0472">Membrane</keyword>
<proteinExistence type="predicted"/>
<dbReference type="RefSeq" id="WP_221872812.1">
    <property type="nucleotide sequence ID" value="NZ_JACWFH010000008.1"/>
</dbReference>
<evidence type="ECO:0000313" key="3">
    <source>
        <dbReference type="Proteomes" id="UP000769780"/>
    </source>
</evidence>
<organism evidence="2 3">
    <name type="scientific">Mesobacillus maritimus</name>
    <dbReference type="NCBI Taxonomy" id="1643336"/>
    <lineage>
        <taxon>Bacteria</taxon>
        <taxon>Bacillati</taxon>
        <taxon>Bacillota</taxon>
        <taxon>Bacilli</taxon>
        <taxon>Bacillales</taxon>
        <taxon>Bacillaceae</taxon>
        <taxon>Mesobacillus</taxon>
    </lineage>
</organism>
<feature type="transmembrane region" description="Helical" evidence="1">
    <location>
        <begin position="41"/>
        <end position="60"/>
    </location>
</feature>
<keyword evidence="1" id="KW-1133">Transmembrane helix</keyword>
<gene>
    <name evidence="2" type="ORF">H0185_07870</name>
</gene>